<accession>A0AAV7J986</accession>
<dbReference type="AlphaFoldDB" id="A0AAV7J986"/>
<protein>
    <submittedName>
        <fullName evidence="2">Uncharacterized protein</fullName>
    </submittedName>
</protein>
<sequence>MQYNVCCDSMQKQNQTHSQHYHYHRHLCRLASSAWLLAAVTPSLFSFCDCFCLYKQCEPITVLEDVQLLRLSLTCWSAVNSWETKPTETITLAHGCLEKLPIEARLKPKTLRSREAADTDTDVKIKVNSNNFKVFARLTTDLIFFKMSIEFREYFPNNSQSQYLSHEPYNSTNRIQNSFTGCNKSNFNDKSLIPPSKSRKLYEFLQSHLLNVRIFKQLNTLRHKTIEHSQRNRVNGCKCDGDLMGNNDRKYISGKIRTEMTIEKLENRMEKTAESTGSDAIDVDAPADADERQK</sequence>
<proteinExistence type="predicted"/>
<reference evidence="2 3" key="1">
    <citation type="journal article" date="2021" name="J. Hered.">
        <title>A chromosome-level genome assembly of the parasitoid wasp, Cotesia glomerata (Hymenoptera: Braconidae).</title>
        <authorList>
            <person name="Pinto B.J."/>
            <person name="Weis J.J."/>
            <person name="Gamble T."/>
            <person name="Ode P.J."/>
            <person name="Paul R."/>
            <person name="Zaspel J.M."/>
        </authorList>
    </citation>
    <scope>NUCLEOTIDE SEQUENCE [LARGE SCALE GENOMIC DNA]</scope>
    <source>
        <strain evidence="2">CgM1</strain>
    </source>
</reference>
<name>A0AAV7J986_COTGL</name>
<evidence type="ECO:0000313" key="2">
    <source>
        <dbReference type="EMBL" id="KAH0568877.1"/>
    </source>
</evidence>
<dbReference type="EMBL" id="JAHXZJ010000001">
    <property type="protein sequence ID" value="KAH0568877.1"/>
    <property type="molecule type" value="Genomic_DNA"/>
</dbReference>
<evidence type="ECO:0000313" key="3">
    <source>
        <dbReference type="Proteomes" id="UP000826195"/>
    </source>
</evidence>
<feature type="region of interest" description="Disordered" evidence="1">
    <location>
        <begin position="268"/>
        <end position="294"/>
    </location>
</feature>
<dbReference type="Proteomes" id="UP000826195">
    <property type="component" value="Unassembled WGS sequence"/>
</dbReference>
<comment type="caution">
    <text evidence="2">The sequence shown here is derived from an EMBL/GenBank/DDBJ whole genome shotgun (WGS) entry which is preliminary data.</text>
</comment>
<gene>
    <name evidence="2" type="ORF">KQX54_021573</name>
</gene>
<keyword evidence="3" id="KW-1185">Reference proteome</keyword>
<organism evidence="2 3">
    <name type="scientific">Cotesia glomerata</name>
    <name type="common">Lepidopteran parasitic wasp</name>
    <name type="synonym">Apanteles glomeratus</name>
    <dbReference type="NCBI Taxonomy" id="32391"/>
    <lineage>
        <taxon>Eukaryota</taxon>
        <taxon>Metazoa</taxon>
        <taxon>Ecdysozoa</taxon>
        <taxon>Arthropoda</taxon>
        <taxon>Hexapoda</taxon>
        <taxon>Insecta</taxon>
        <taxon>Pterygota</taxon>
        <taxon>Neoptera</taxon>
        <taxon>Endopterygota</taxon>
        <taxon>Hymenoptera</taxon>
        <taxon>Apocrita</taxon>
        <taxon>Ichneumonoidea</taxon>
        <taxon>Braconidae</taxon>
        <taxon>Microgastrinae</taxon>
        <taxon>Cotesia</taxon>
    </lineage>
</organism>
<evidence type="ECO:0000256" key="1">
    <source>
        <dbReference type="SAM" id="MobiDB-lite"/>
    </source>
</evidence>